<sequence>MINDLQPFYEKSITCLFCGESFTTKKIRSKFSAAYKTDADFCPHYKDNLYNSLYYHVSVCPSCGFAFNSEFSKDFTSVAKNSIQKNIAEKWQIRDLGSIRDNRTAIETYKLAILSASLKGERHFVIAGLCLRLSWIYRQENQPDDEQRFLNLAIKEYDASYLYSDFVKSWSALKMLYILGELNRQVGEFKQAISYFTKIVNDPDRNQDRLILNRTREQWALATEQYRNSHPDDNPKV</sequence>
<protein>
    <recommendedName>
        <fullName evidence="4">DUF2225 domain-containing protein</fullName>
    </recommendedName>
</protein>
<name>W0E5J0_9FIRM</name>
<dbReference type="OrthoDB" id="9780343at2"/>
<dbReference type="Gene3D" id="1.25.40.10">
    <property type="entry name" value="Tetratricopeptide repeat domain"/>
    <property type="match status" value="1"/>
</dbReference>
<organism evidence="2 3">
    <name type="scientific">Desulfitobacterium metallireducens DSM 15288</name>
    <dbReference type="NCBI Taxonomy" id="871968"/>
    <lineage>
        <taxon>Bacteria</taxon>
        <taxon>Bacillati</taxon>
        <taxon>Bacillota</taxon>
        <taxon>Clostridia</taxon>
        <taxon>Eubacteriales</taxon>
        <taxon>Desulfitobacteriaceae</taxon>
        <taxon>Desulfitobacterium</taxon>
    </lineage>
</organism>
<accession>W0E5J0</accession>
<evidence type="ECO:0000256" key="1">
    <source>
        <dbReference type="PROSITE-ProRule" id="PRU00339"/>
    </source>
</evidence>
<keyword evidence="3" id="KW-1185">Reference proteome</keyword>
<dbReference type="InterPro" id="IPR018708">
    <property type="entry name" value="DUF2225"/>
</dbReference>
<dbReference type="InterPro" id="IPR011990">
    <property type="entry name" value="TPR-like_helical_dom_sf"/>
</dbReference>
<dbReference type="InterPro" id="IPR019734">
    <property type="entry name" value="TPR_rpt"/>
</dbReference>
<dbReference type="RefSeq" id="WP_006717473.1">
    <property type="nucleotide sequence ID" value="NZ_CP007032.1"/>
</dbReference>
<dbReference type="Proteomes" id="UP000010847">
    <property type="component" value="Chromosome"/>
</dbReference>
<keyword evidence="1" id="KW-0802">TPR repeat</keyword>
<reference evidence="2 3" key="1">
    <citation type="submission" date="2013-12" db="EMBL/GenBank/DDBJ databases">
        <authorList>
            <consortium name="DOE Joint Genome Institute"/>
            <person name="Smidt H."/>
            <person name="Huntemann M."/>
            <person name="Han J."/>
            <person name="Chen A."/>
            <person name="Kyrpides N."/>
            <person name="Mavromatis K."/>
            <person name="Markowitz V."/>
            <person name="Palaniappan K."/>
            <person name="Ivanova N."/>
            <person name="Schaumberg A."/>
            <person name="Pati A."/>
            <person name="Liolios K."/>
            <person name="Nordberg H.P."/>
            <person name="Cantor M.N."/>
            <person name="Hua S.X."/>
            <person name="Woyke T."/>
        </authorList>
    </citation>
    <scope>NUCLEOTIDE SEQUENCE [LARGE SCALE GENOMIC DNA]</scope>
    <source>
        <strain evidence="3">DSM 15288</strain>
    </source>
</reference>
<feature type="repeat" description="TPR" evidence="1">
    <location>
        <begin position="173"/>
        <end position="206"/>
    </location>
</feature>
<evidence type="ECO:0008006" key="4">
    <source>
        <dbReference type="Google" id="ProtNLM"/>
    </source>
</evidence>
<dbReference type="Pfam" id="PF09986">
    <property type="entry name" value="DUF2225"/>
    <property type="match status" value="1"/>
</dbReference>
<dbReference type="eggNOG" id="COG1655">
    <property type="taxonomic scope" value="Bacteria"/>
</dbReference>
<dbReference type="EMBL" id="CP007032">
    <property type="protein sequence ID" value="AHF06130.1"/>
    <property type="molecule type" value="Genomic_DNA"/>
</dbReference>
<evidence type="ECO:0000313" key="2">
    <source>
        <dbReference type="EMBL" id="AHF06130.1"/>
    </source>
</evidence>
<dbReference type="AlphaFoldDB" id="W0E5J0"/>
<dbReference type="HOGENOM" id="CLU_074582_1_0_9"/>
<dbReference type="STRING" id="871968.DESME_02935"/>
<proteinExistence type="predicted"/>
<dbReference type="KEGG" id="dmt:DESME_02935"/>
<gene>
    <name evidence="2" type="ORF">DESME_02935</name>
</gene>
<dbReference type="PROSITE" id="PS50005">
    <property type="entry name" value="TPR"/>
    <property type="match status" value="1"/>
</dbReference>
<evidence type="ECO:0000313" key="3">
    <source>
        <dbReference type="Proteomes" id="UP000010847"/>
    </source>
</evidence>